<keyword evidence="2" id="KW-1185">Reference proteome</keyword>
<comment type="caution">
    <text evidence="1">The sequence shown here is derived from an EMBL/GenBank/DDBJ whole genome shotgun (WGS) entry which is preliminary data.</text>
</comment>
<gene>
    <name evidence="1" type="ORF">RAJCM14343_3950</name>
</gene>
<organism evidence="1 2">
    <name type="scientific">Rhodococcus aetherivorans</name>
    <dbReference type="NCBI Taxonomy" id="191292"/>
    <lineage>
        <taxon>Bacteria</taxon>
        <taxon>Bacillati</taxon>
        <taxon>Actinomycetota</taxon>
        <taxon>Actinomycetes</taxon>
        <taxon>Mycobacteriales</taxon>
        <taxon>Nocardiaceae</taxon>
        <taxon>Rhodococcus</taxon>
    </lineage>
</organism>
<evidence type="ECO:0000313" key="1">
    <source>
        <dbReference type="EMBL" id="GES38685.1"/>
    </source>
</evidence>
<dbReference type="Proteomes" id="UP000325466">
    <property type="component" value="Unassembled WGS sequence"/>
</dbReference>
<dbReference type="EMBL" id="BLAH01000096">
    <property type="protein sequence ID" value="GES38685.1"/>
    <property type="molecule type" value="Genomic_DNA"/>
</dbReference>
<reference evidence="1 2" key="1">
    <citation type="journal article" date="2018" name="Biodegradation">
        <title>1,4-Dioxane degradation characteristics of Rhodococcus aetherivorans JCM 14343.</title>
        <authorList>
            <person name="Inoue D."/>
            <person name="Tsunoda T."/>
            <person name="Yamamoto N."/>
            <person name="Ike M."/>
            <person name="Sei K."/>
        </authorList>
    </citation>
    <scope>NUCLEOTIDE SEQUENCE [LARGE SCALE GENOMIC DNA]</scope>
    <source>
        <strain evidence="1 2">JCM 14343</strain>
    </source>
</reference>
<proteinExistence type="predicted"/>
<sequence length="298" mass="32817">MRIFLNDFELNNPANRVYVNEELLGLSLPDIRTSKGARAGQSGSYFGKQLWESRQISIQGSIFSQSVSEALEKRREIQAALPLFPERITMRIIDDDGHAYLSYCQLIKFDMPIRRRRMKSLFKIELEAGDATLYDDTNGAALSATITKPVSGGMQFTTTSPQFDSTFYFSAGQPLTSITNTSPVTVFPVIVISGKTNDPVLTNKTTGHVWALSGYSVASDAVTQVDMYERTVRLGTVTDLVDGVLPDGVGGSVFSYVSDTDDDWWGLEPGVNEIELLSSQDNDVSTAELKWRPGVMGI</sequence>
<name>A0ABQ0YQ68_9NOCA</name>
<protein>
    <submittedName>
        <fullName evidence="1">Uncharacterized protein</fullName>
    </submittedName>
</protein>
<dbReference type="RefSeq" id="WP_043800751.1">
    <property type="nucleotide sequence ID" value="NZ_BAAAYP010000023.1"/>
</dbReference>
<accession>A0ABQ0YQ68</accession>
<evidence type="ECO:0000313" key="2">
    <source>
        <dbReference type="Proteomes" id="UP000325466"/>
    </source>
</evidence>